<organism evidence="1 2">
    <name type="scientific">Labrys neptuniae</name>
    <dbReference type="NCBI Taxonomy" id="376174"/>
    <lineage>
        <taxon>Bacteria</taxon>
        <taxon>Pseudomonadati</taxon>
        <taxon>Pseudomonadota</taxon>
        <taxon>Alphaproteobacteria</taxon>
        <taxon>Hyphomicrobiales</taxon>
        <taxon>Xanthobacteraceae</taxon>
        <taxon>Labrys</taxon>
    </lineage>
</organism>
<protein>
    <submittedName>
        <fullName evidence="1">WbqC family protein</fullName>
    </submittedName>
</protein>
<gene>
    <name evidence="1" type="ORF">ABXS05_30310</name>
</gene>
<name>A0ABV3PXM9_9HYPH</name>
<dbReference type="InterPro" id="IPR014985">
    <property type="entry name" value="WbqC"/>
</dbReference>
<accession>A0ABV3PXM9</accession>
<dbReference type="EMBL" id="JBFNQD010000018">
    <property type="protein sequence ID" value="MEW9309878.1"/>
    <property type="molecule type" value="Genomic_DNA"/>
</dbReference>
<sequence length="238" mass="26899">MRTAVILQPQYFPWAGVFEQINLADVYIHLDDVQLPQGRSFCSRVQLKTQRGQVWLTVPIIRNGLQIIKDTKIDESQPWRKNHLIALRESLKGAPFAEDAVAIAADTLDLKSDYLSDICIFGIEQIVKYLNINVEFGRSSELISQGLKDDRIISLLNSLSAEVYVTGHGAKKYMDHEKMDRAGKVVEYMDYNLSQYPQLHGEFTPYVTFLDAIANLGPKASSILVSQSIPWRKALGIE</sequence>
<dbReference type="Pfam" id="PF08889">
    <property type="entry name" value="WbqC"/>
    <property type="match status" value="1"/>
</dbReference>
<evidence type="ECO:0000313" key="1">
    <source>
        <dbReference type="EMBL" id="MEW9309878.1"/>
    </source>
</evidence>
<dbReference type="Proteomes" id="UP001555786">
    <property type="component" value="Unassembled WGS sequence"/>
</dbReference>
<evidence type="ECO:0000313" key="2">
    <source>
        <dbReference type="Proteomes" id="UP001555786"/>
    </source>
</evidence>
<comment type="caution">
    <text evidence="1">The sequence shown here is derived from an EMBL/GenBank/DDBJ whole genome shotgun (WGS) entry which is preliminary data.</text>
</comment>
<keyword evidence="2" id="KW-1185">Reference proteome</keyword>
<dbReference type="RefSeq" id="WP_367626461.1">
    <property type="nucleotide sequence ID" value="NZ_JBFNQD010000018.1"/>
</dbReference>
<reference evidence="1 2" key="1">
    <citation type="submission" date="2024-07" db="EMBL/GenBank/DDBJ databases">
        <title>Description of Labrys sedimenti sp. nov., isolated from a diclofenac-degrading enrichment culture.</title>
        <authorList>
            <person name="Tancsics A."/>
            <person name="Csepanyi A."/>
        </authorList>
    </citation>
    <scope>NUCLEOTIDE SEQUENCE [LARGE SCALE GENOMIC DNA]</scope>
    <source>
        <strain evidence="1 2">LMG 23578</strain>
    </source>
</reference>
<proteinExistence type="predicted"/>